<reference evidence="3 4" key="1">
    <citation type="submission" date="2020-05" db="EMBL/GenBank/DDBJ databases">
        <title>Identification and distribution of gene clusters putatively required for synthesis of sphingolipid metabolism inhibitors in phylogenetically diverse species of the filamentous fungus Fusarium.</title>
        <authorList>
            <person name="Kim H.-S."/>
            <person name="Busman M."/>
            <person name="Brown D.W."/>
            <person name="Divon H."/>
            <person name="Uhlig S."/>
            <person name="Proctor R.H."/>
        </authorList>
    </citation>
    <scope>NUCLEOTIDE SEQUENCE [LARGE SCALE GENOMIC DNA]</scope>
    <source>
        <strain evidence="3 4">NRRL 26131</strain>
    </source>
</reference>
<sequence length="626" mass="70188">MAHNDIEPVAKLGLSLASSLQVHSEANRRARQRLPKLINLINSTALTLIKVDDVIQENALTKLCLEDITRLTATCEKIYIGILIMLVRQTESFVGDKEINEIPREETGKYLQSIAHINVWRYESWESLEVQLRYFRYRLTQIKLELMLRYLLGSVAQHQMRAQTRVPGSFETENAIRQLAGQVAYKRASHYKFWSKKVDKWTIVAPPLASSNVSTTDVNSTCSVSSTPTIAVDTKIEETKPVETIPPAETQSSELSKDTEVLADTTAETTSTPTQKDRQPAKEPGLSLLTATRDWIKRIVMPGSHDEWKDQDIEVWQIDLAAHFNCAPTKTFKQLELDDKHVRSALSKATSKSRWRKCPGLLEQYDSLDQRVRQRIDDGIDAAKQSSPRERTWIAMSTASPPLKSRPEAVVQTDASICLYFRLGDEVEPIHVVELHTGKKLTFPYASCKDLDSLRKTLSCLSLGYPATAILKDGKYNFCTEDGTVILPEAWESLRRPGMTLNIQNYGTPIPPVFGGPRPFQPTGGMRPKMTLPPNVVTIGRPTTGTSTSSSSSSRRCTPLTIKEVHREIEEMLQLSDSWSPDPDTMDTGLGRLLGLWTNALDPHVNVTEDSGSEWSIDDQGMRRIG</sequence>
<keyword evidence="4" id="KW-1185">Reference proteome</keyword>
<dbReference type="AlphaFoldDB" id="A0A8H6D1C2"/>
<evidence type="ECO:0000256" key="1">
    <source>
        <dbReference type="SAM" id="MobiDB-lite"/>
    </source>
</evidence>
<feature type="region of interest" description="Disordered" evidence="1">
    <location>
        <begin position="532"/>
        <end position="558"/>
    </location>
</feature>
<dbReference type="EMBL" id="JAAQPF010000512">
    <property type="protein sequence ID" value="KAF5700796.1"/>
    <property type="molecule type" value="Genomic_DNA"/>
</dbReference>
<dbReference type="Proteomes" id="UP000532311">
    <property type="component" value="Unassembled WGS sequence"/>
</dbReference>
<dbReference type="Pfam" id="PF22893">
    <property type="entry name" value="ULD_2"/>
    <property type="match status" value="1"/>
</dbReference>
<protein>
    <recommendedName>
        <fullName evidence="2">Ubiquitin-like domain-containing protein</fullName>
    </recommendedName>
</protein>
<evidence type="ECO:0000313" key="4">
    <source>
        <dbReference type="Proteomes" id="UP000532311"/>
    </source>
</evidence>
<organism evidence="3 4">
    <name type="scientific">Fusarium globosum</name>
    <dbReference type="NCBI Taxonomy" id="78864"/>
    <lineage>
        <taxon>Eukaryota</taxon>
        <taxon>Fungi</taxon>
        <taxon>Dikarya</taxon>
        <taxon>Ascomycota</taxon>
        <taxon>Pezizomycotina</taxon>
        <taxon>Sordariomycetes</taxon>
        <taxon>Hypocreomycetidae</taxon>
        <taxon>Hypocreales</taxon>
        <taxon>Nectriaceae</taxon>
        <taxon>Fusarium</taxon>
        <taxon>Fusarium fujikuroi species complex</taxon>
    </lineage>
</organism>
<dbReference type="InterPro" id="IPR054464">
    <property type="entry name" value="ULD_fung"/>
</dbReference>
<name>A0A8H6D1C2_9HYPO</name>
<gene>
    <name evidence="3" type="ORF">FGLOB1_10588</name>
</gene>
<proteinExistence type="predicted"/>
<accession>A0A8H6D1C2</accession>
<evidence type="ECO:0000259" key="2">
    <source>
        <dbReference type="Pfam" id="PF22893"/>
    </source>
</evidence>
<comment type="caution">
    <text evidence="3">The sequence shown here is derived from an EMBL/GenBank/DDBJ whole genome shotgun (WGS) entry which is preliminary data.</text>
</comment>
<feature type="domain" description="Ubiquitin-like" evidence="2">
    <location>
        <begin position="427"/>
        <end position="504"/>
    </location>
</feature>
<feature type="compositionally biased region" description="Low complexity" evidence="1">
    <location>
        <begin position="543"/>
        <end position="554"/>
    </location>
</feature>
<evidence type="ECO:0000313" key="3">
    <source>
        <dbReference type="EMBL" id="KAF5700796.1"/>
    </source>
</evidence>